<organism evidence="1">
    <name type="scientific">Picea glauca</name>
    <name type="common">White spruce</name>
    <name type="synonym">Pinus glauca</name>
    <dbReference type="NCBI Taxonomy" id="3330"/>
    <lineage>
        <taxon>Eukaryota</taxon>
        <taxon>Viridiplantae</taxon>
        <taxon>Streptophyta</taxon>
        <taxon>Embryophyta</taxon>
        <taxon>Tracheophyta</taxon>
        <taxon>Spermatophyta</taxon>
        <taxon>Pinopsida</taxon>
        <taxon>Pinidae</taxon>
        <taxon>Conifers I</taxon>
        <taxon>Pinales</taxon>
        <taxon>Pinaceae</taxon>
        <taxon>Picea</taxon>
    </lineage>
</organism>
<geneLocation type="mitochondrion" evidence="1"/>
<dbReference type="EMBL" id="LKAM01000013">
    <property type="protein sequence ID" value="KUM46130.1"/>
    <property type="molecule type" value="Genomic_DNA"/>
</dbReference>
<reference evidence="1" key="1">
    <citation type="journal article" date="2015" name="Genome Biol. Evol.">
        <title>Organellar Genomes of White Spruce (Picea glauca): Assembly and Annotation.</title>
        <authorList>
            <person name="Jackman S.D."/>
            <person name="Warren R.L."/>
            <person name="Gibb E.A."/>
            <person name="Vandervalk B.P."/>
            <person name="Mohamadi H."/>
            <person name="Chu J."/>
            <person name="Raymond A."/>
            <person name="Pleasance S."/>
            <person name="Coope R."/>
            <person name="Wildung M.R."/>
            <person name="Ritland C.E."/>
            <person name="Bousquet J."/>
            <person name="Jones S.J."/>
            <person name="Bohlmann J."/>
            <person name="Birol I."/>
        </authorList>
    </citation>
    <scope>NUCLEOTIDE SEQUENCE [LARGE SCALE GENOMIC DNA]</scope>
    <source>
        <tissue evidence="1">Flushing bud</tissue>
    </source>
</reference>
<dbReference type="AlphaFoldDB" id="A0A117NG16"/>
<accession>A0A117NG16</accession>
<protein>
    <submittedName>
        <fullName evidence="1">Uncharacterized protein</fullName>
    </submittedName>
</protein>
<comment type="caution">
    <text evidence="1">The sequence shown here is derived from an EMBL/GenBank/DDBJ whole genome shotgun (WGS) entry which is preliminary data.</text>
</comment>
<keyword evidence="1" id="KW-0496">Mitochondrion</keyword>
<name>A0A117NG16_PICGL</name>
<gene>
    <name evidence="1" type="ORF">ABT39_MTgene1936</name>
</gene>
<sequence length="57" mass="6378">MLIKQANTNCQKVFPVSGPYAQWSRLISYYGAVVSVDQVNPAPSLFSCKDEQLTMPR</sequence>
<proteinExistence type="predicted"/>
<evidence type="ECO:0000313" key="1">
    <source>
        <dbReference type="EMBL" id="KUM46130.1"/>
    </source>
</evidence>